<dbReference type="GO" id="GO:0005634">
    <property type="term" value="C:nucleus"/>
    <property type="evidence" value="ECO:0007669"/>
    <property type="project" value="UniProtKB-SubCell"/>
</dbReference>
<evidence type="ECO:0000256" key="5">
    <source>
        <dbReference type="ARBA" id="ARBA00022833"/>
    </source>
</evidence>
<evidence type="ECO:0000313" key="12">
    <source>
        <dbReference type="EMBL" id="KAF2178705.1"/>
    </source>
</evidence>
<dbReference type="PROSITE" id="PS50157">
    <property type="entry name" value="ZINC_FINGER_C2H2_2"/>
    <property type="match status" value="2"/>
</dbReference>
<dbReference type="PANTHER" id="PTHR23233">
    <property type="entry name" value="SAL-LIKE PROTEIN"/>
    <property type="match status" value="1"/>
</dbReference>
<dbReference type="InterPro" id="IPR036236">
    <property type="entry name" value="Znf_C2H2_sf"/>
</dbReference>
<keyword evidence="6" id="KW-0805">Transcription regulation</keyword>
<proteinExistence type="inferred from homology"/>
<evidence type="ECO:0000256" key="6">
    <source>
        <dbReference type="ARBA" id="ARBA00023015"/>
    </source>
</evidence>
<protein>
    <recommendedName>
        <fullName evidence="11">C2H2-type domain-containing protein</fullName>
    </recommendedName>
</protein>
<sequence length="178" mass="19852">QRNSFSSALEAGRRMAAMSQDITPRKIYGNQGSSRSSMVSSISSTCYNTPYYNGSVAESSVTDCTSTSESVEPTKSRTLRPPSALIGMNIHLAPQSMMGQFSSKLSSSSQKKHRCKVCDKRFTRPSSLQTHMYSHTGEKPFPCDFEGCGRHFSVLSNLRRHQRMHESERNHVHPSPDD</sequence>
<dbReference type="GO" id="GO:0008270">
    <property type="term" value="F:zinc ion binding"/>
    <property type="evidence" value="ECO:0007669"/>
    <property type="project" value="UniProtKB-KW"/>
</dbReference>
<comment type="subcellular location">
    <subcellularLocation>
        <location evidence="1">Nucleus</location>
    </subcellularLocation>
</comment>
<dbReference type="Pfam" id="PF00096">
    <property type="entry name" value="zf-C2H2"/>
    <property type="match status" value="2"/>
</dbReference>
<keyword evidence="13" id="KW-1185">Reference proteome</keyword>
<keyword evidence="4 10" id="KW-0863">Zinc-finger</keyword>
<dbReference type="FunFam" id="3.30.160.60:FF:000793">
    <property type="entry name" value="C2H2 finger domain protein FlbC"/>
    <property type="match status" value="1"/>
</dbReference>
<evidence type="ECO:0000256" key="1">
    <source>
        <dbReference type="ARBA" id="ARBA00004123"/>
    </source>
</evidence>
<organism evidence="12 13">
    <name type="scientific">Zopfia rhizophila CBS 207.26</name>
    <dbReference type="NCBI Taxonomy" id="1314779"/>
    <lineage>
        <taxon>Eukaryota</taxon>
        <taxon>Fungi</taxon>
        <taxon>Dikarya</taxon>
        <taxon>Ascomycota</taxon>
        <taxon>Pezizomycotina</taxon>
        <taxon>Dothideomycetes</taxon>
        <taxon>Dothideomycetes incertae sedis</taxon>
        <taxon>Zopfiaceae</taxon>
        <taxon>Zopfia</taxon>
    </lineage>
</organism>
<keyword evidence="2" id="KW-0479">Metal-binding</keyword>
<evidence type="ECO:0000256" key="7">
    <source>
        <dbReference type="ARBA" id="ARBA00023163"/>
    </source>
</evidence>
<feature type="domain" description="C2H2-type" evidence="11">
    <location>
        <begin position="113"/>
        <end position="140"/>
    </location>
</feature>
<feature type="non-terminal residue" evidence="12">
    <location>
        <position position="1"/>
    </location>
</feature>
<keyword evidence="8" id="KW-0539">Nucleus</keyword>
<dbReference type="PANTHER" id="PTHR23233:SF84">
    <property type="entry name" value="FI23031P1"/>
    <property type="match status" value="1"/>
</dbReference>
<dbReference type="AlphaFoldDB" id="A0A6A6DHU9"/>
<evidence type="ECO:0000256" key="10">
    <source>
        <dbReference type="PROSITE-ProRule" id="PRU00042"/>
    </source>
</evidence>
<feature type="non-terminal residue" evidence="12">
    <location>
        <position position="178"/>
    </location>
</feature>
<keyword evidence="7" id="KW-0804">Transcription</keyword>
<dbReference type="FunFam" id="3.30.160.60:FF:001102">
    <property type="entry name" value="Transcription factor IIIA"/>
    <property type="match status" value="1"/>
</dbReference>
<comment type="similarity">
    <text evidence="9">Belongs to the sal C2H2-type zinc-finger protein family.</text>
</comment>
<evidence type="ECO:0000256" key="4">
    <source>
        <dbReference type="ARBA" id="ARBA00022771"/>
    </source>
</evidence>
<dbReference type="GO" id="GO:0000981">
    <property type="term" value="F:DNA-binding transcription factor activity, RNA polymerase II-specific"/>
    <property type="evidence" value="ECO:0007669"/>
    <property type="project" value="TreeGrafter"/>
</dbReference>
<dbReference type="InterPro" id="IPR013087">
    <property type="entry name" value="Znf_C2H2_type"/>
</dbReference>
<dbReference type="PROSITE" id="PS00028">
    <property type="entry name" value="ZINC_FINGER_C2H2_1"/>
    <property type="match status" value="2"/>
</dbReference>
<dbReference type="Gene3D" id="3.30.160.60">
    <property type="entry name" value="Classic Zinc Finger"/>
    <property type="match status" value="2"/>
</dbReference>
<evidence type="ECO:0000256" key="8">
    <source>
        <dbReference type="ARBA" id="ARBA00023242"/>
    </source>
</evidence>
<keyword evidence="3" id="KW-0677">Repeat</keyword>
<dbReference type="OrthoDB" id="6077919at2759"/>
<dbReference type="GO" id="GO:0000978">
    <property type="term" value="F:RNA polymerase II cis-regulatory region sequence-specific DNA binding"/>
    <property type="evidence" value="ECO:0007669"/>
    <property type="project" value="TreeGrafter"/>
</dbReference>
<accession>A0A6A6DHU9</accession>
<evidence type="ECO:0000256" key="2">
    <source>
        <dbReference type="ARBA" id="ARBA00022723"/>
    </source>
</evidence>
<evidence type="ECO:0000256" key="3">
    <source>
        <dbReference type="ARBA" id="ARBA00022737"/>
    </source>
</evidence>
<dbReference type="SUPFAM" id="SSF57667">
    <property type="entry name" value="beta-beta-alpha zinc fingers"/>
    <property type="match status" value="1"/>
</dbReference>
<gene>
    <name evidence="12" type="ORF">K469DRAFT_486990</name>
</gene>
<dbReference type="SMART" id="SM00355">
    <property type="entry name" value="ZnF_C2H2"/>
    <property type="match status" value="2"/>
</dbReference>
<keyword evidence="5" id="KW-0862">Zinc</keyword>
<reference evidence="12" key="1">
    <citation type="journal article" date="2020" name="Stud. Mycol.">
        <title>101 Dothideomycetes genomes: a test case for predicting lifestyles and emergence of pathogens.</title>
        <authorList>
            <person name="Haridas S."/>
            <person name="Albert R."/>
            <person name="Binder M."/>
            <person name="Bloem J."/>
            <person name="Labutti K."/>
            <person name="Salamov A."/>
            <person name="Andreopoulos B."/>
            <person name="Baker S."/>
            <person name="Barry K."/>
            <person name="Bills G."/>
            <person name="Bluhm B."/>
            <person name="Cannon C."/>
            <person name="Castanera R."/>
            <person name="Culley D."/>
            <person name="Daum C."/>
            <person name="Ezra D."/>
            <person name="Gonzalez J."/>
            <person name="Henrissat B."/>
            <person name="Kuo A."/>
            <person name="Liang C."/>
            <person name="Lipzen A."/>
            <person name="Lutzoni F."/>
            <person name="Magnuson J."/>
            <person name="Mondo S."/>
            <person name="Nolan M."/>
            <person name="Ohm R."/>
            <person name="Pangilinan J."/>
            <person name="Park H.-J."/>
            <person name="Ramirez L."/>
            <person name="Alfaro M."/>
            <person name="Sun H."/>
            <person name="Tritt A."/>
            <person name="Yoshinaga Y."/>
            <person name="Zwiers L.-H."/>
            <person name="Turgeon B."/>
            <person name="Goodwin S."/>
            <person name="Spatafora J."/>
            <person name="Crous P."/>
            <person name="Grigoriev I."/>
        </authorList>
    </citation>
    <scope>NUCLEOTIDE SEQUENCE</scope>
    <source>
        <strain evidence="12">CBS 207.26</strain>
    </source>
</reference>
<dbReference type="Proteomes" id="UP000800200">
    <property type="component" value="Unassembled WGS sequence"/>
</dbReference>
<dbReference type="InterPro" id="IPR051565">
    <property type="entry name" value="Sal_C2H2-zinc-finger"/>
</dbReference>
<name>A0A6A6DHU9_9PEZI</name>
<evidence type="ECO:0000313" key="13">
    <source>
        <dbReference type="Proteomes" id="UP000800200"/>
    </source>
</evidence>
<evidence type="ECO:0000256" key="9">
    <source>
        <dbReference type="ARBA" id="ARBA00038474"/>
    </source>
</evidence>
<dbReference type="EMBL" id="ML994673">
    <property type="protein sequence ID" value="KAF2178705.1"/>
    <property type="molecule type" value="Genomic_DNA"/>
</dbReference>
<evidence type="ECO:0000259" key="11">
    <source>
        <dbReference type="PROSITE" id="PS50157"/>
    </source>
</evidence>
<feature type="domain" description="C2H2-type" evidence="11">
    <location>
        <begin position="141"/>
        <end position="170"/>
    </location>
</feature>